<evidence type="ECO:0000313" key="1">
    <source>
        <dbReference type="EMBL" id="GMT34277.1"/>
    </source>
</evidence>
<dbReference type="AlphaFoldDB" id="A0AAV5WT89"/>
<sequence>IFIRIFLILIRHFSLNITLFQLIIAVPLRHTSVSRARPQPSLHRASAARMTHFTSNLLLLIIRVVELIEARLLVDVEANRLGPKLQSTHCQHSVTRPQRLRRCRQRQEITREDRSSVPPLRCLRWSTGEGTSVPVARRLSLPLLRRRSDHSECDDLVVAWTGIDVLRLIQPTMRHSLLRRSDHLKYQLLYSHQYNLYYITFLLKS</sequence>
<dbReference type="Proteomes" id="UP001432322">
    <property type="component" value="Unassembled WGS sequence"/>
</dbReference>
<protein>
    <recommendedName>
        <fullName evidence="3">G protein-coupled receptor</fullName>
    </recommendedName>
</protein>
<proteinExistence type="predicted"/>
<reference evidence="1" key="1">
    <citation type="submission" date="2023-10" db="EMBL/GenBank/DDBJ databases">
        <title>Genome assembly of Pristionchus species.</title>
        <authorList>
            <person name="Yoshida K."/>
            <person name="Sommer R.J."/>
        </authorList>
    </citation>
    <scope>NUCLEOTIDE SEQUENCE</scope>
    <source>
        <strain evidence="1">RS5133</strain>
    </source>
</reference>
<accession>A0AAV5WT89</accession>
<organism evidence="1 2">
    <name type="scientific">Pristionchus fissidentatus</name>
    <dbReference type="NCBI Taxonomy" id="1538716"/>
    <lineage>
        <taxon>Eukaryota</taxon>
        <taxon>Metazoa</taxon>
        <taxon>Ecdysozoa</taxon>
        <taxon>Nematoda</taxon>
        <taxon>Chromadorea</taxon>
        <taxon>Rhabditida</taxon>
        <taxon>Rhabditina</taxon>
        <taxon>Diplogasteromorpha</taxon>
        <taxon>Diplogasteroidea</taxon>
        <taxon>Neodiplogasteridae</taxon>
        <taxon>Pristionchus</taxon>
    </lineage>
</organism>
<keyword evidence="2" id="KW-1185">Reference proteome</keyword>
<comment type="caution">
    <text evidence="1">The sequence shown here is derived from an EMBL/GenBank/DDBJ whole genome shotgun (WGS) entry which is preliminary data.</text>
</comment>
<evidence type="ECO:0000313" key="2">
    <source>
        <dbReference type="Proteomes" id="UP001432322"/>
    </source>
</evidence>
<dbReference type="EMBL" id="BTSY01000006">
    <property type="protein sequence ID" value="GMT34277.1"/>
    <property type="molecule type" value="Genomic_DNA"/>
</dbReference>
<feature type="non-terminal residue" evidence="1">
    <location>
        <position position="1"/>
    </location>
</feature>
<gene>
    <name evidence="1" type="ORF">PFISCL1PPCAC_25574</name>
</gene>
<evidence type="ECO:0008006" key="3">
    <source>
        <dbReference type="Google" id="ProtNLM"/>
    </source>
</evidence>
<name>A0AAV5WT89_9BILA</name>